<dbReference type="GO" id="GO:0003677">
    <property type="term" value="F:DNA binding"/>
    <property type="evidence" value="ECO:0007669"/>
    <property type="project" value="InterPro"/>
</dbReference>
<dbReference type="CDD" id="cd18808">
    <property type="entry name" value="SF1_C_Upf1"/>
    <property type="match status" value="1"/>
</dbReference>
<dbReference type="PANTHER" id="PTHR43788:SF8">
    <property type="entry name" value="DNA-BINDING PROTEIN SMUBP-2"/>
    <property type="match status" value="1"/>
</dbReference>
<dbReference type="GO" id="GO:0005524">
    <property type="term" value="F:ATP binding"/>
    <property type="evidence" value="ECO:0007669"/>
    <property type="project" value="UniProtKB-KW"/>
</dbReference>
<evidence type="ECO:0000313" key="8">
    <source>
        <dbReference type="EMBL" id="TEB10781.1"/>
    </source>
</evidence>
<dbReference type="GO" id="GO:0006265">
    <property type="term" value="P:DNA topological change"/>
    <property type="evidence" value="ECO:0007669"/>
    <property type="project" value="InterPro"/>
</dbReference>
<dbReference type="SMART" id="SM00382">
    <property type="entry name" value="AAA"/>
    <property type="match status" value="1"/>
</dbReference>
<evidence type="ECO:0000256" key="3">
    <source>
        <dbReference type="ARBA" id="ARBA00022801"/>
    </source>
</evidence>
<dbReference type="InterPro" id="IPR041677">
    <property type="entry name" value="DNA2/NAM7_AAA_11"/>
</dbReference>
<dbReference type="Pfam" id="PF13087">
    <property type="entry name" value="AAA_12"/>
    <property type="match status" value="1"/>
</dbReference>
<dbReference type="OrthoDB" id="9757917at2"/>
<dbReference type="RefSeq" id="WP_134213938.1">
    <property type="nucleotide sequence ID" value="NZ_QFFZ01000021.1"/>
</dbReference>
<keyword evidence="2" id="KW-0547">Nucleotide-binding</keyword>
<dbReference type="AlphaFoldDB" id="A0A4Y7RPL1"/>
<dbReference type="InterPro" id="IPR003593">
    <property type="entry name" value="AAA+_ATPase"/>
</dbReference>
<feature type="coiled-coil region" evidence="6">
    <location>
        <begin position="247"/>
        <end position="298"/>
    </location>
</feature>
<evidence type="ECO:0000256" key="6">
    <source>
        <dbReference type="SAM" id="Coils"/>
    </source>
</evidence>
<evidence type="ECO:0000256" key="1">
    <source>
        <dbReference type="ARBA" id="ARBA00007913"/>
    </source>
</evidence>
<accession>A0A4Y7RPL1</accession>
<dbReference type="Gene3D" id="3.40.50.300">
    <property type="entry name" value="P-loop containing nucleotide triphosphate hydrolases"/>
    <property type="match status" value="2"/>
</dbReference>
<sequence>MHAEALIEAFNGALAEEIAYLRDEGGRPLVVLDGVLVYRGQEGFLYAFDLEVEAFLLDGTPVRLRYGSRETAGEVVAVRGSELTLALHENLGELLERAQVFCEPWFLLAALQERMLDVPERNLRMALAVLEKVPAGQRCYVSLSTAAGAQEEALRLAGEREISFIWGPPGTGKTETLAMIAKLFFEQGGRVLILSHANVAVDGAVLRAAARIGAPASSGLVVRYGWARLPALRQSGLQASSLAVAGRPEMRERLRELEDERGELLARLRAGGARGERLTEVERALRDLKAALKEAAARVCRAARIIGCTLSTAATDPVIYRDHYDYVLLDEASMAYIPQVFFAASLAGRKLVVSGDFRQLAPVALAGTPGVERWLKRDIFEEAGITAAFEKGLAPDIAVLRLQRRMHPAIAGFVNDFVYGGLLYNAPETSGRAALAAAGPCPGAALTLVDLSDLPAFCYRHGSSRFNPLSAFLALTLAWQIRLGGLTVGLLTPYAAQARLLNALTAGFLGAAGARSEAAGLVAATVHRFQGAEQDAVVLDLVDSFPQRGPGGLLSRREGSVGQRLVNVAVTRARGKLFVLARRDFLESRLPGDSAVCGLFRFIRENGRVIGGRELLAGLPPRMAGKEMEMEWHFGHWPALEAWEADVRRAASVQLDWPATAGPPERLVVRALRQAQVGGARLSLRTGRPSVLPVELQSYAVRHTAAHTPLTAVDRDIFWYGSPWPGDGKVDRCSVRVAGERVCRTLIYLLEMDLRGGSGGERFAGLQAYVENLFSCPRCNASLTVRAGTGGGHFLGCTAYPRCDLPAARLTPEILEGYLSAAGLTCPAGHLLKAVPARGGPLAVCSHSPACRCVYQVRDLL</sequence>
<dbReference type="EC" id="3.1.11.5" evidence="8"/>
<dbReference type="Pfam" id="PF13086">
    <property type="entry name" value="AAA_11"/>
    <property type="match status" value="1"/>
</dbReference>
<dbReference type="SUPFAM" id="SSF52540">
    <property type="entry name" value="P-loop containing nucleoside triphosphate hydrolases"/>
    <property type="match status" value="1"/>
</dbReference>
<evidence type="ECO:0000313" key="9">
    <source>
        <dbReference type="Proteomes" id="UP000297597"/>
    </source>
</evidence>
<dbReference type="GO" id="GO:0043139">
    <property type="term" value="F:5'-3' DNA helicase activity"/>
    <property type="evidence" value="ECO:0007669"/>
    <property type="project" value="TreeGrafter"/>
</dbReference>
<protein>
    <submittedName>
        <fullName evidence="8">RecBCD enzyme subunit RecD</fullName>
        <ecNumber evidence="8">3.1.11.5</ecNumber>
    </submittedName>
</protein>
<keyword evidence="3 8" id="KW-0378">Hydrolase</keyword>
<keyword evidence="4" id="KW-0347">Helicase</keyword>
<reference evidence="8 9" key="1">
    <citation type="journal article" date="2018" name="Environ. Microbiol.">
        <title>Novel energy conservation strategies and behaviour of Pelotomaculum schinkii driving syntrophic propionate catabolism.</title>
        <authorList>
            <person name="Hidalgo-Ahumada C.A.P."/>
            <person name="Nobu M.K."/>
            <person name="Narihiro T."/>
            <person name="Tamaki H."/>
            <person name="Liu W.T."/>
            <person name="Kamagata Y."/>
            <person name="Stams A.J.M."/>
            <person name="Imachi H."/>
            <person name="Sousa D.Z."/>
        </authorList>
    </citation>
    <scope>NUCLEOTIDE SEQUENCE [LARGE SCALE GENOMIC DNA]</scope>
    <source>
        <strain evidence="8 9">MGP</strain>
    </source>
</reference>
<dbReference type="InterPro" id="IPR027417">
    <property type="entry name" value="P-loop_NTPase"/>
</dbReference>
<dbReference type="InterPro" id="IPR013498">
    <property type="entry name" value="Topo_IA_Znf"/>
</dbReference>
<dbReference type="InterPro" id="IPR050534">
    <property type="entry name" value="Coronavir_polyprotein_1ab"/>
</dbReference>
<keyword evidence="9" id="KW-1185">Reference proteome</keyword>
<evidence type="ECO:0000256" key="4">
    <source>
        <dbReference type="ARBA" id="ARBA00022806"/>
    </source>
</evidence>
<dbReference type="InterPro" id="IPR047187">
    <property type="entry name" value="SF1_C_Upf1"/>
</dbReference>
<dbReference type="GO" id="GO:0003916">
    <property type="term" value="F:DNA topoisomerase activity"/>
    <property type="evidence" value="ECO:0007669"/>
    <property type="project" value="InterPro"/>
</dbReference>
<gene>
    <name evidence="8" type="primary">recD_1</name>
    <name evidence="8" type="ORF">Pmgp_02096</name>
</gene>
<keyword evidence="6" id="KW-0175">Coiled coil</keyword>
<dbReference type="EMBL" id="QFFZ01000021">
    <property type="protein sequence ID" value="TEB10781.1"/>
    <property type="molecule type" value="Genomic_DNA"/>
</dbReference>
<feature type="domain" description="AAA+ ATPase" evidence="7">
    <location>
        <begin position="159"/>
        <end position="367"/>
    </location>
</feature>
<evidence type="ECO:0000256" key="2">
    <source>
        <dbReference type="ARBA" id="ARBA00022741"/>
    </source>
</evidence>
<dbReference type="SUPFAM" id="SSF57783">
    <property type="entry name" value="Zinc beta-ribbon"/>
    <property type="match status" value="1"/>
</dbReference>
<dbReference type="GO" id="GO:0005694">
    <property type="term" value="C:chromosome"/>
    <property type="evidence" value="ECO:0007669"/>
    <property type="project" value="InterPro"/>
</dbReference>
<comment type="similarity">
    <text evidence="1">Belongs to the DNA2/NAM7 helicase family.</text>
</comment>
<dbReference type="Pfam" id="PF01396">
    <property type="entry name" value="Zn_ribbon_Top1"/>
    <property type="match status" value="1"/>
</dbReference>
<organism evidence="8 9">
    <name type="scientific">Pelotomaculum propionicicum</name>
    <dbReference type="NCBI Taxonomy" id="258475"/>
    <lineage>
        <taxon>Bacteria</taxon>
        <taxon>Bacillati</taxon>
        <taxon>Bacillota</taxon>
        <taxon>Clostridia</taxon>
        <taxon>Eubacteriales</taxon>
        <taxon>Desulfotomaculaceae</taxon>
        <taxon>Pelotomaculum</taxon>
    </lineage>
</organism>
<dbReference type="InterPro" id="IPR041679">
    <property type="entry name" value="DNA2/NAM7-like_C"/>
</dbReference>
<proteinExistence type="inferred from homology"/>
<evidence type="ECO:0000259" key="7">
    <source>
        <dbReference type="SMART" id="SM00382"/>
    </source>
</evidence>
<comment type="caution">
    <text evidence="8">The sequence shown here is derived from an EMBL/GenBank/DDBJ whole genome shotgun (WGS) entry which is preliminary data.</text>
</comment>
<dbReference type="Gene3D" id="3.30.65.10">
    <property type="entry name" value="Bacterial Topoisomerase I, domain 1"/>
    <property type="match status" value="1"/>
</dbReference>
<dbReference type="Proteomes" id="UP000297597">
    <property type="component" value="Unassembled WGS sequence"/>
</dbReference>
<keyword evidence="5" id="KW-0067">ATP-binding</keyword>
<dbReference type="PANTHER" id="PTHR43788">
    <property type="entry name" value="DNA2/NAM7 HELICASE FAMILY MEMBER"/>
    <property type="match status" value="1"/>
</dbReference>
<dbReference type="GO" id="GO:0008854">
    <property type="term" value="F:exodeoxyribonuclease V activity"/>
    <property type="evidence" value="ECO:0007669"/>
    <property type="project" value="UniProtKB-EC"/>
</dbReference>
<name>A0A4Y7RPL1_9FIRM</name>
<evidence type="ECO:0000256" key="5">
    <source>
        <dbReference type="ARBA" id="ARBA00022840"/>
    </source>
</evidence>